<sequence>MEQQLPNRKLRGESSNRAYGGERVTMARAASHQASRGSSPRGFKRLKSLRIRPNHGVRKLPARQGGRAPVSATGSGQLENDDDVGRRNGSSHRPMVDPKYLADMRDTKEASRRRRLILIEDSNDDFEFQRLDSTVVPLTTDREQAPLSMQRSPSTTPEEGANAGVRGQEPKPHQSERGISKAKDIKLVASSRGDNEKDNHTH</sequence>
<protein>
    <submittedName>
        <fullName evidence="2">Uncharacterized protein</fullName>
    </submittedName>
</protein>
<gene>
    <name evidence="2" type="ORF">LTRI10_LOCUS34892</name>
</gene>
<reference evidence="2 3" key="1">
    <citation type="submission" date="2024-04" db="EMBL/GenBank/DDBJ databases">
        <authorList>
            <person name="Fracassetti M."/>
        </authorList>
    </citation>
    <scope>NUCLEOTIDE SEQUENCE [LARGE SCALE GENOMIC DNA]</scope>
</reference>
<proteinExistence type="predicted"/>
<evidence type="ECO:0000313" key="2">
    <source>
        <dbReference type="EMBL" id="CAL1394387.1"/>
    </source>
</evidence>
<evidence type="ECO:0000256" key="1">
    <source>
        <dbReference type="SAM" id="MobiDB-lite"/>
    </source>
</evidence>
<evidence type="ECO:0000313" key="3">
    <source>
        <dbReference type="Proteomes" id="UP001497516"/>
    </source>
</evidence>
<feature type="region of interest" description="Disordered" evidence="1">
    <location>
        <begin position="1"/>
        <end position="110"/>
    </location>
</feature>
<feature type="compositionally biased region" description="Basic and acidic residues" evidence="1">
    <location>
        <begin position="168"/>
        <end position="186"/>
    </location>
</feature>
<dbReference type="AlphaFoldDB" id="A0AAV2F8M5"/>
<dbReference type="EMBL" id="OZ034819">
    <property type="protein sequence ID" value="CAL1394387.1"/>
    <property type="molecule type" value="Genomic_DNA"/>
</dbReference>
<organism evidence="2 3">
    <name type="scientific">Linum trigynum</name>
    <dbReference type="NCBI Taxonomy" id="586398"/>
    <lineage>
        <taxon>Eukaryota</taxon>
        <taxon>Viridiplantae</taxon>
        <taxon>Streptophyta</taxon>
        <taxon>Embryophyta</taxon>
        <taxon>Tracheophyta</taxon>
        <taxon>Spermatophyta</taxon>
        <taxon>Magnoliopsida</taxon>
        <taxon>eudicotyledons</taxon>
        <taxon>Gunneridae</taxon>
        <taxon>Pentapetalae</taxon>
        <taxon>rosids</taxon>
        <taxon>fabids</taxon>
        <taxon>Malpighiales</taxon>
        <taxon>Linaceae</taxon>
        <taxon>Linum</taxon>
    </lineage>
</organism>
<feature type="compositionally biased region" description="Polar residues" evidence="1">
    <location>
        <begin position="147"/>
        <end position="157"/>
    </location>
</feature>
<feature type="compositionally biased region" description="Basic residues" evidence="1">
    <location>
        <begin position="42"/>
        <end position="61"/>
    </location>
</feature>
<feature type="compositionally biased region" description="Basic and acidic residues" evidence="1">
    <location>
        <begin position="193"/>
        <end position="202"/>
    </location>
</feature>
<feature type="region of interest" description="Disordered" evidence="1">
    <location>
        <begin position="136"/>
        <end position="202"/>
    </location>
</feature>
<feature type="compositionally biased region" description="Basic and acidic residues" evidence="1">
    <location>
        <begin position="94"/>
        <end position="110"/>
    </location>
</feature>
<dbReference type="Proteomes" id="UP001497516">
    <property type="component" value="Chromosome 6"/>
</dbReference>
<name>A0AAV2F8M5_9ROSI</name>
<keyword evidence="3" id="KW-1185">Reference proteome</keyword>
<accession>A0AAV2F8M5</accession>